<gene>
    <name evidence="11" type="ORF">F0145_21895</name>
</gene>
<evidence type="ECO:0000256" key="5">
    <source>
        <dbReference type="ARBA" id="ARBA00022989"/>
    </source>
</evidence>
<dbReference type="GO" id="GO:0008381">
    <property type="term" value="F:mechanosensitive monoatomic ion channel activity"/>
    <property type="evidence" value="ECO:0007669"/>
    <property type="project" value="UniProtKB-ARBA"/>
</dbReference>
<dbReference type="InterPro" id="IPR045042">
    <property type="entry name" value="YnaI-like"/>
</dbReference>
<protein>
    <submittedName>
        <fullName evidence="11">Mechanosensitive ion channel</fullName>
    </submittedName>
</protein>
<keyword evidence="5 7" id="KW-1133">Transmembrane helix</keyword>
<comment type="similarity">
    <text evidence="2">Belongs to the MscS (TC 1.A.23) family.</text>
</comment>
<keyword evidence="12" id="KW-1185">Reference proteome</keyword>
<feature type="transmembrane region" description="Helical" evidence="7">
    <location>
        <begin position="21"/>
        <end position="42"/>
    </location>
</feature>
<reference evidence="11 12" key="1">
    <citation type="submission" date="2019-09" db="EMBL/GenBank/DDBJ databases">
        <title>Genome sequence and assembly of Adhaeribacter sp.</title>
        <authorList>
            <person name="Chhetri G."/>
        </authorList>
    </citation>
    <scope>NUCLEOTIDE SEQUENCE [LARGE SCALE GENOMIC DNA]</scope>
    <source>
        <strain evidence="11 12">DK36</strain>
    </source>
</reference>
<dbReference type="EMBL" id="VWSF01000024">
    <property type="protein sequence ID" value="KAA5540906.1"/>
    <property type="molecule type" value="Genomic_DNA"/>
</dbReference>
<evidence type="ECO:0000256" key="6">
    <source>
        <dbReference type="ARBA" id="ARBA00023136"/>
    </source>
</evidence>
<dbReference type="RefSeq" id="WP_150092016.1">
    <property type="nucleotide sequence ID" value="NZ_VWSF01000024.1"/>
</dbReference>
<name>A0A5M6D1L0_9BACT</name>
<dbReference type="AlphaFoldDB" id="A0A5M6D1L0"/>
<feature type="domain" description="Mechanosensitive ion channel MscS C-terminal" evidence="9">
    <location>
        <begin position="463"/>
        <end position="539"/>
    </location>
</feature>
<evidence type="ECO:0000259" key="8">
    <source>
        <dbReference type="Pfam" id="PF00924"/>
    </source>
</evidence>
<dbReference type="GO" id="GO:0005886">
    <property type="term" value="C:plasma membrane"/>
    <property type="evidence" value="ECO:0007669"/>
    <property type="project" value="UniProtKB-SubCell"/>
</dbReference>
<dbReference type="SUPFAM" id="SSF50182">
    <property type="entry name" value="Sm-like ribonucleoproteins"/>
    <property type="match status" value="1"/>
</dbReference>
<dbReference type="PANTHER" id="PTHR43634:SF2">
    <property type="entry name" value="LOW CONDUCTANCE MECHANOSENSITIVE CHANNEL YNAI"/>
    <property type="match status" value="1"/>
</dbReference>
<dbReference type="InterPro" id="IPR011066">
    <property type="entry name" value="MscS_channel_C_sf"/>
</dbReference>
<evidence type="ECO:0000313" key="12">
    <source>
        <dbReference type="Proteomes" id="UP000323426"/>
    </source>
</evidence>
<dbReference type="Gene3D" id="2.30.30.60">
    <property type="match status" value="1"/>
</dbReference>
<feature type="domain" description="Mechanosensitive ion channel MscS" evidence="8">
    <location>
        <begin position="383"/>
        <end position="448"/>
    </location>
</feature>
<keyword evidence="6 7" id="KW-0472">Membrane</keyword>
<dbReference type="SUPFAM" id="SSF82689">
    <property type="entry name" value="Mechanosensitive channel protein MscS (YggB), C-terminal domain"/>
    <property type="match status" value="1"/>
</dbReference>
<dbReference type="InterPro" id="IPR049278">
    <property type="entry name" value="MS_channel_C"/>
</dbReference>
<dbReference type="Gene3D" id="3.30.70.100">
    <property type="match status" value="1"/>
</dbReference>
<dbReference type="PANTHER" id="PTHR43634">
    <property type="entry name" value="OW CONDUCTANCE MECHANOSENSITIVE CHANNEL"/>
    <property type="match status" value="1"/>
</dbReference>
<dbReference type="InterPro" id="IPR049142">
    <property type="entry name" value="MS_channel_1st"/>
</dbReference>
<evidence type="ECO:0000256" key="2">
    <source>
        <dbReference type="ARBA" id="ARBA00008017"/>
    </source>
</evidence>
<accession>A0A5M6D1L0</accession>
<dbReference type="Pfam" id="PF21088">
    <property type="entry name" value="MS_channel_1st"/>
    <property type="match status" value="1"/>
</dbReference>
<organism evidence="11 12">
    <name type="scientific">Adhaeribacter rhizoryzae</name>
    <dbReference type="NCBI Taxonomy" id="2607907"/>
    <lineage>
        <taxon>Bacteria</taxon>
        <taxon>Pseudomonadati</taxon>
        <taxon>Bacteroidota</taxon>
        <taxon>Cytophagia</taxon>
        <taxon>Cytophagales</taxon>
        <taxon>Hymenobacteraceae</taxon>
        <taxon>Adhaeribacter</taxon>
    </lineage>
</organism>
<keyword evidence="4 7" id="KW-0812">Transmembrane</keyword>
<dbReference type="InterPro" id="IPR006685">
    <property type="entry name" value="MscS_channel_2nd"/>
</dbReference>
<keyword evidence="3" id="KW-1003">Cell membrane</keyword>
<feature type="domain" description="Mechanosensitive ion channel transmembrane helices 2/3" evidence="10">
    <location>
        <begin position="343"/>
        <end position="381"/>
    </location>
</feature>
<proteinExistence type="inferred from homology"/>
<evidence type="ECO:0000259" key="9">
    <source>
        <dbReference type="Pfam" id="PF21082"/>
    </source>
</evidence>
<dbReference type="Gene3D" id="1.10.287.1260">
    <property type="match status" value="1"/>
</dbReference>
<dbReference type="InterPro" id="IPR023408">
    <property type="entry name" value="MscS_beta-dom_sf"/>
</dbReference>
<evidence type="ECO:0000256" key="4">
    <source>
        <dbReference type="ARBA" id="ARBA00022692"/>
    </source>
</evidence>
<dbReference type="InterPro" id="IPR010920">
    <property type="entry name" value="LSM_dom_sf"/>
</dbReference>
<dbReference type="Pfam" id="PF21082">
    <property type="entry name" value="MS_channel_3rd"/>
    <property type="match status" value="1"/>
</dbReference>
<feature type="transmembrane region" description="Helical" evidence="7">
    <location>
        <begin position="295"/>
        <end position="312"/>
    </location>
</feature>
<comment type="subcellular location">
    <subcellularLocation>
        <location evidence="1">Cell membrane</location>
        <topology evidence="1">Multi-pass membrane protein</topology>
    </subcellularLocation>
</comment>
<dbReference type="Pfam" id="PF00924">
    <property type="entry name" value="MS_channel_2nd"/>
    <property type="match status" value="1"/>
</dbReference>
<dbReference type="SUPFAM" id="SSF82861">
    <property type="entry name" value="Mechanosensitive channel protein MscS (YggB), transmembrane region"/>
    <property type="match status" value="1"/>
</dbReference>
<dbReference type="Proteomes" id="UP000323426">
    <property type="component" value="Unassembled WGS sequence"/>
</dbReference>
<evidence type="ECO:0000256" key="3">
    <source>
        <dbReference type="ARBA" id="ARBA00022475"/>
    </source>
</evidence>
<sequence>MVFIRFVTVIKYFLNKVSANNYFGLFWCLATFVGFSIIATPASAQLLPTSDTTAEVSAPQWLPDSLGRRTPRGTVAGFIDAVADENYTRAALYLNLDSTLRKTEDRENQARALQRLLDKGGSIIPYSFISDKPEGNADDNLGPNLDRVGTATANGESFDLILEKSVDTTGAPLWLFSAQTFKRIPADTQTVASAPVTSKVLPKGLKYYKWGGVPVGHWLGMVLLAVLAYLAAWGITIAVTFIIRVVWHKSKDEPTVGIIKAFALPIRLYLAAWILVVSSQEVGISIIVRQRFSETTVIVGLVAILLLIWRLLDVVSRFGEKELTRRGIMSGISVVLFLRRAAKIALIVLGIITILGTLGFDVTTGIAALGIGGIALALGAQKTVENFVGSVTLIADQPIRVGDFCRVGQTLGTVEQIGMRSTRLRTSERTIVTIPNGEFASLQIENFAHRDRILFAPKLRLHYQTTTEQIREILKALRTLLADNAEVDPTSARVRFIEIAPDSRTVEIYSYILTNDFNKFLAIQEELILSIMEVVENKGQGFAFPAQNLYLSQDSSPNIASGKAISESE</sequence>
<evidence type="ECO:0000313" key="11">
    <source>
        <dbReference type="EMBL" id="KAA5540906.1"/>
    </source>
</evidence>
<feature type="transmembrane region" description="Helical" evidence="7">
    <location>
        <begin position="218"/>
        <end position="247"/>
    </location>
</feature>
<dbReference type="InterPro" id="IPR011014">
    <property type="entry name" value="MscS_channel_TM-2"/>
</dbReference>
<comment type="caution">
    <text evidence="11">The sequence shown here is derived from an EMBL/GenBank/DDBJ whole genome shotgun (WGS) entry which is preliminary data.</text>
</comment>
<evidence type="ECO:0000256" key="1">
    <source>
        <dbReference type="ARBA" id="ARBA00004651"/>
    </source>
</evidence>
<evidence type="ECO:0000256" key="7">
    <source>
        <dbReference type="SAM" id="Phobius"/>
    </source>
</evidence>
<evidence type="ECO:0000259" key="10">
    <source>
        <dbReference type="Pfam" id="PF21088"/>
    </source>
</evidence>